<proteinExistence type="predicted"/>
<dbReference type="RefSeq" id="WP_066751337.1">
    <property type="nucleotide sequence ID" value="NZ_LXEN01000119.1"/>
</dbReference>
<gene>
    <name evidence="2" type="ORF">M983_2461</name>
</gene>
<dbReference type="STRING" id="1354337.M983_2461"/>
<dbReference type="Pfam" id="PF11101">
    <property type="entry name" value="DUF2884"/>
    <property type="match status" value="1"/>
</dbReference>
<comment type="caution">
    <text evidence="2">The sequence shown here is derived from an EMBL/GenBank/DDBJ whole genome shotgun (WGS) entry which is preliminary data.</text>
</comment>
<keyword evidence="3" id="KW-1185">Reference proteome</keyword>
<dbReference type="AlphaFoldDB" id="A0A198FJ22"/>
<feature type="signal peptide" evidence="1">
    <location>
        <begin position="1"/>
        <end position="19"/>
    </location>
</feature>
<dbReference type="EMBL" id="LXEN01000119">
    <property type="protein sequence ID" value="OAT24878.1"/>
    <property type="molecule type" value="Genomic_DNA"/>
</dbReference>
<evidence type="ECO:0000313" key="3">
    <source>
        <dbReference type="Proteomes" id="UP000094023"/>
    </source>
</evidence>
<accession>A0A198FJ22</accession>
<dbReference type="NCBIfam" id="NF007913">
    <property type="entry name" value="PRK10626.1"/>
    <property type="match status" value="1"/>
</dbReference>
<feature type="chain" id="PRO_5008278792" evidence="1">
    <location>
        <begin position="20"/>
        <end position="245"/>
    </location>
</feature>
<evidence type="ECO:0000313" key="2">
    <source>
        <dbReference type="EMBL" id="OAT24878.1"/>
    </source>
</evidence>
<organism evidence="2 3">
    <name type="scientific">Proteus myxofaciens ATCC 19692</name>
    <dbReference type="NCBI Taxonomy" id="1354337"/>
    <lineage>
        <taxon>Bacteria</taxon>
        <taxon>Pseudomonadati</taxon>
        <taxon>Pseudomonadota</taxon>
        <taxon>Gammaproteobacteria</taxon>
        <taxon>Enterobacterales</taxon>
        <taxon>Morganellaceae</taxon>
        <taxon>Proteus</taxon>
    </lineage>
</organism>
<dbReference type="OrthoDB" id="7057921at2"/>
<name>A0A198FJ22_9GAMM</name>
<dbReference type="InterPro" id="IPR021307">
    <property type="entry name" value="DUF2884"/>
</dbReference>
<keyword evidence="1" id="KW-0732">Signal</keyword>
<sequence>MGFKKIAVALIFIASSATAAPSFNCAITPKDDLRITPDFVEVAGSNGLLIIYPDGTLLKDEKSVTLTPQQQELAKKYQATVRQDIPWLRIETGAKLQDSRKVLDKVVIETFGKDSHLLTRLQNLEKGLNQQMDSVISVKPNNITFNSQAIKQVEVKGRELIESSLGGMLQDSINELGQKQLLAAANGDRKKALSGLFDNLDGFQETIQKEWKQQETAFNQFGQQACGKITQMENQRIELINSLKK</sequence>
<evidence type="ECO:0000256" key="1">
    <source>
        <dbReference type="SAM" id="SignalP"/>
    </source>
</evidence>
<dbReference type="Proteomes" id="UP000094023">
    <property type="component" value="Unassembled WGS sequence"/>
</dbReference>
<reference evidence="2 3" key="1">
    <citation type="submission" date="2016-04" db="EMBL/GenBank/DDBJ databases">
        <title>ATOL: Assembling a taxonomically balanced genome-scale reconstruction of the evolutionary history of the Enterobacteriaceae.</title>
        <authorList>
            <person name="Plunkett G.III."/>
            <person name="Neeno-Eckwall E.C."/>
            <person name="Glasner J.D."/>
            <person name="Perna N.T."/>
        </authorList>
    </citation>
    <scope>NUCLEOTIDE SEQUENCE [LARGE SCALE GENOMIC DNA]</scope>
    <source>
        <strain evidence="2 3">ATCC 19692</strain>
    </source>
</reference>
<protein>
    <submittedName>
        <fullName evidence="2">YggN family protein</fullName>
    </submittedName>
</protein>
<dbReference type="PATRIC" id="fig|1354337.4.peg.2527"/>